<comment type="caution">
    <text evidence="1">The sequence shown here is derived from an EMBL/GenBank/DDBJ whole genome shotgun (WGS) entry which is preliminary data.</text>
</comment>
<evidence type="ECO:0008006" key="3">
    <source>
        <dbReference type="Google" id="ProtNLM"/>
    </source>
</evidence>
<protein>
    <recommendedName>
        <fullName evidence="3">Secreted protein</fullName>
    </recommendedName>
</protein>
<sequence length="80" mass="9185">MALLFYYYFFFTSSISLIRQMHNKINPINVPLELGSSPKNTGDMKKFNINMIIARLTNTLLMKNAHPSIRLVPKLQTGLN</sequence>
<gene>
    <name evidence="1" type="ORF">CN689_09825</name>
</gene>
<dbReference type="Proteomes" id="UP000220106">
    <property type="component" value="Unassembled WGS sequence"/>
</dbReference>
<dbReference type="RefSeq" id="WP_098175736.1">
    <property type="nucleotide sequence ID" value="NZ_JBHJQV010000002.1"/>
</dbReference>
<dbReference type="EMBL" id="NUEQ01000014">
    <property type="protein sequence ID" value="PEJ34420.1"/>
    <property type="molecule type" value="Genomic_DNA"/>
</dbReference>
<proteinExistence type="predicted"/>
<name>A0AAX0RS34_9BACI</name>
<evidence type="ECO:0000313" key="2">
    <source>
        <dbReference type="Proteomes" id="UP000220106"/>
    </source>
</evidence>
<accession>A0AAX0RS34</accession>
<dbReference type="AlphaFoldDB" id="A0AAX0RS34"/>
<organism evidence="1 2">
    <name type="scientific">Peribacillus butanolivorans</name>
    <dbReference type="NCBI Taxonomy" id="421767"/>
    <lineage>
        <taxon>Bacteria</taxon>
        <taxon>Bacillati</taxon>
        <taxon>Bacillota</taxon>
        <taxon>Bacilli</taxon>
        <taxon>Bacillales</taxon>
        <taxon>Bacillaceae</taxon>
        <taxon>Peribacillus</taxon>
    </lineage>
</organism>
<reference evidence="1 2" key="1">
    <citation type="submission" date="2017-09" db="EMBL/GenBank/DDBJ databases">
        <title>Large-scale bioinformatics analysis of Bacillus genomes uncovers conserved roles of natural products in bacterial physiology.</title>
        <authorList>
            <consortium name="Agbiome Team Llc"/>
            <person name="Bleich R.M."/>
            <person name="Kirk G.J."/>
            <person name="Santa Maria K.C."/>
            <person name="Allen S.E."/>
            <person name="Farag S."/>
            <person name="Shank E.A."/>
            <person name="Bowers A."/>
        </authorList>
    </citation>
    <scope>NUCLEOTIDE SEQUENCE [LARGE SCALE GENOMIC DNA]</scope>
    <source>
        <strain evidence="1 2">AFS003229</strain>
    </source>
</reference>
<evidence type="ECO:0000313" key="1">
    <source>
        <dbReference type="EMBL" id="PEJ34420.1"/>
    </source>
</evidence>